<gene>
    <name evidence="10" type="ORF">KOW79_010842</name>
</gene>
<keyword evidence="4" id="KW-0862">Zinc</keyword>
<dbReference type="InterPro" id="IPR010919">
    <property type="entry name" value="SAND-like_dom_sf"/>
</dbReference>
<dbReference type="SUPFAM" id="SSF57903">
    <property type="entry name" value="FYVE/PHD zinc finger"/>
    <property type="match status" value="1"/>
</dbReference>
<evidence type="ECO:0000259" key="8">
    <source>
        <dbReference type="PROSITE" id="PS50864"/>
    </source>
</evidence>
<organism evidence="10 11">
    <name type="scientific">Hemibagrus wyckioides</name>
    <dbReference type="NCBI Taxonomy" id="337641"/>
    <lineage>
        <taxon>Eukaryota</taxon>
        <taxon>Metazoa</taxon>
        <taxon>Chordata</taxon>
        <taxon>Craniata</taxon>
        <taxon>Vertebrata</taxon>
        <taxon>Euteleostomi</taxon>
        <taxon>Actinopterygii</taxon>
        <taxon>Neopterygii</taxon>
        <taxon>Teleostei</taxon>
        <taxon>Ostariophysi</taxon>
        <taxon>Siluriformes</taxon>
        <taxon>Bagridae</taxon>
        <taxon>Hemibagrus</taxon>
    </lineage>
</organism>
<evidence type="ECO:0000256" key="5">
    <source>
        <dbReference type="ARBA" id="ARBA00023117"/>
    </source>
</evidence>
<comment type="caution">
    <text evidence="10">The sequence shown here is derived from an EMBL/GenBank/DDBJ whole genome shotgun (WGS) entry which is preliminary data.</text>
</comment>
<feature type="region of interest" description="Disordered" evidence="6">
    <location>
        <begin position="25"/>
        <end position="78"/>
    </location>
</feature>
<dbReference type="CDD" id="cd15541">
    <property type="entry name" value="PHD_TIF1_like"/>
    <property type="match status" value="1"/>
</dbReference>
<dbReference type="Pfam" id="PF03172">
    <property type="entry name" value="HSR"/>
    <property type="match status" value="1"/>
</dbReference>
<dbReference type="Gene3D" id="3.30.40.10">
    <property type="entry name" value="Zinc/RING finger domain, C3HC4 (zinc finger)"/>
    <property type="match status" value="1"/>
</dbReference>
<dbReference type="Pfam" id="PF01342">
    <property type="entry name" value="SAND"/>
    <property type="match status" value="1"/>
</dbReference>
<feature type="compositionally biased region" description="Basic and acidic residues" evidence="6">
    <location>
        <begin position="25"/>
        <end position="36"/>
    </location>
</feature>
<feature type="signal peptide" evidence="7">
    <location>
        <begin position="1"/>
        <end position="24"/>
    </location>
</feature>
<dbReference type="InterPro" id="IPR043563">
    <property type="entry name" value="Sp110/Sp140/Sp140L-like"/>
</dbReference>
<dbReference type="PANTHER" id="PTHR46386">
    <property type="entry name" value="NUCLEAR BODY PROTEIN SP140"/>
    <property type="match status" value="1"/>
</dbReference>
<dbReference type="SMART" id="SM00249">
    <property type="entry name" value="PHD"/>
    <property type="match status" value="1"/>
</dbReference>
<feature type="domain" description="SAND" evidence="8">
    <location>
        <begin position="81"/>
        <end position="159"/>
    </location>
</feature>
<feature type="domain" description="HSR" evidence="9">
    <location>
        <begin position="184"/>
        <end position="301"/>
    </location>
</feature>
<dbReference type="OrthoDB" id="1870062at2759"/>
<evidence type="ECO:0000313" key="10">
    <source>
        <dbReference type="EMBL" id="KAG7325917.1"/>
    </source>
</evidence>
<protein>
    <submittedName>
        <fullName evidence="10">Uncharacterized protein</fullName>
    </submittedName>
</protein>
<dbReference type="Pfam" id="PF00628">
    <property type="entry name" value="PHD"/>
    <property type="match status" value="1"/>
</dbReference>
<keyword evidence="3" id="KW-0863">Zinc-finger</keyword>
<evidence type="ECO:0000256" key="3">
    <source>
        <dbReference type="ARBA" id="ARBA00022771"/>
    </source>
</evidence>
<evidence type="ECO:0000313" key="11">
    <source>
        <dbReference type="Proteomes" id="UP000824219"/>
    </source>
</evidence>
<keyword evidence="11" id="KW-1185">Reference proteome</keyword>
<dbReference type="GO" id="GO:0005634">
    <property type="term" value="C:nucleus"/>
    <property type="evidence" value="ECO:0007669"/>
    <property type="project" value="InterPro"/>
</dbReference>
<accession>A0A9D3NPF4</accession>
<keyword evidence="5" id="KW-0103">Bromodomain</keyword>
<dbReference type="GO" id="GO:0003677">
    <property type="term" value="F:DNA binding"/>
    <property type="evidence" value="ECO:0007669"/>
    <property type="project" value="InterPro"/>
</dbReference>
<dbReference type="Gene3D" id="3.10.390.10">
    <property type="entry name" value="SAND domain-like"/>
    <property type="match status" value="1"/>
</dbReference>
<dbReference type="PROSITE" id="PS51414">
    <property type="entry name" value="HSR"/>
    <property type="match status" value="1"/>
</dbReference>
<sequence length="460" mass="53815">MLQKCPFLCSLMTSLLEDFVKVHGEPDTKKVTGSERKKGRNKRKRCTDESEGEEPHTSSVSGSTRKRAKRIRKPRISPVKEEEPEDCCETLSVSCGDKEGTLYVDKLARGEECVLSEDQWFTPHEFERFSGKGNSKNWKHSIRYRNTPLQNLLNEGHLQCPRTYRRYDQKEAKFNYIIYIKYTKSRRRNSSQMDQLDFITHEELVVFFRRKKTEISCMEEPHIFLMQLRDHDLVPEDLYKEVIKRKSKKTIQDGVYKILDWVEKKGGDHVKEFWKCVFQHHIQQEYPVFRTLLRNLQDGSFKKCVKLSDTEKPRKRKGYDEEIKEEEPGPSSGSSQKKAAKEPTFSSLHRRQKIPVTCGEKKGLPEQDHDNDDVCYICNTWGNLVCCDGCPRAFHRDCHLPTLQEDETEGSAKTMAEFVNDIILIFNNCKIFNKDNEFGKMGARLSKMFVEDLHTVFNIQ</sequence>
<dbReference type="InterPro" id="IPR036427">
    <property type="entry name" value="Bromodomain-like_sf"/>
</dbReference>
<feature type="region of interest" description="Disordered" evidence="6">
    <location>
        <begin position="312"/>
        <end position="348"/>
    </location>
</feature>
<dbReference type="Proteomes" id="UP000824219">
    <property type="component" value="Linkage Group LG12"/>
</dbReference>
<evidence type="ECO:0000259" key="9">
    <source>
        <dbReference type="PROSITE" id="PS51414"/>
    </source>
</evidence>
<keyword evidence="7" id="KW-0732">Signal</keyword>
<dbReference type="PROSITE" id="PS50864">
    <property type="entry name" value="SAND"/>
    <property type="match status" value="1"/>
</dbReference>
<dbReference type="SMART" id="SM00258">
    <property type="entry name" value="SAND"/>
    <property type="match status" value="1"/>
</dbReference>
<dbReference type="InterPro" id="IPR001965">
    <property type="entry name" value="Znf_PHD"/>
</dbReference>
<proteinExistence type="predicted"/>
<evidence type="ECO:0000256" key="4">
    <source>
        <dbReference type="ARBA" id="ARBA00022833"/>
    </source>
</evidence>
<evidence type="ECO:0000256" key="6">
    <source>
        <dbReference type="SAM" id="MobiDB-lite"/>
    </source>
</evidence>
<dbReference type="GO" id="GO:0008270">
    <property type="term" value="F:zinc ion binding"/>
    <property type="evidence" value="ECO:0007669"/>
    <property type="project" value="UniProtKB-KW"/>
</dbReference>
<name>A0A9D3NPF4_9TELE</name>
<dbReference type="EMBL" id="JAHKSW010000012">
    <property type="protein sequence ID" value="KAG7325917.1"/>
    <property type="molecule type" value="Genomic_DNA"/>
</dbReference>
<evidence type="ECO:0000256" key="7">
    <source>
        <dbReference type="SAM" id="SignalP"/>
    </source>
</evidence>
<evidence type="ECO:0000256" key="2">
    <source>
        <dbReference type="ARBA" id="ARBA00022723"/>
    </source>
</evidence>
<feature type="compositionally biased region" description="Basic residues" evidence="6">
    <location>
        <begin position="64"/>
        <end position="75"/>
    </location>
</feature>
<keyword evidence="2" id="KW-0479">Metal-binding</keyword>
<dbReference type="InterPro" id="IPR011011">
    <property type="entry name" value="Znf_FYVE_PHD"/>
</dbReference>
<dbReference type="InterPro" id="IPR004865">
    <property type="entry name" value="HSR_dom"/>
</dbReference>
<dbReference type="InterPro" id="IPR019787">
    <property type="entry name" value="Znf_PHD-finger"/>
</dbReference>
<keyword evidence="1" id="KW-0597">Phosphoprotein</keyword>
<dbReference type="AlphaFoldDB" id="A0A9D3NPF4"/>
<dbReference type="PANTHER" id="PTHR46386:SF1">
    <property type="entry name" value="NUCLEAR BODY PROTEIN SP140-LIKE PROTEIN"/>
    <property type="match status" value="1"/>
</dbReference>
<dbReference type="InterPro" id="IPR013083">
    <property type="entry name" value="Znf_RING/FYVE/PHD"/>
</dbReference>
<evidence type="ECO:0000256" key="1">
    <source>
        <dbReference type="ARBA" id="ARBA00022553"/>
    </source>
</evidence>
<dbReference type="GO" id="GO:0000981">
    <property type="term" value="F:DNA-binding transcription factor activity, RNA polymerase II-specific"/>
    <property type="evidence" value="ECO:0007669"/>
    <property type="project" value="TreeGrafter"/>
</dbReference>
<reference evidence="10 11" key="1">
    <citation type="submission" date="2021-06" db="EMBL/GenBank/DDBJ databases">
        <title>Chromosome-level genome assembly of the red-tail catfish (Hemibagrus wyckioides).</title>
        <authorList>
            <person name="Shao F."/>
        </authorList>
    </citation>
    <scope>NUCLEOTIDE SEQUENCE [LARGE SCALE GENOMIC DNA]</scope>
    <source>
        <strain evidence="10">EC202008001</strain>
        <tissue evidence="10">Blood</tissue>
    </source>
</reference>
<dbReference type="InterPro" id="IPR000770">
    <property type="entry name" value="SAND_dom"/>
</dbReference>
<dbReference type="SUPFAM" id="SSF47370">
    <property type="entry name" value="Bromodomain"/>
    <property type="match status" value="1"/>
</dbReference>
<dbReference type="SUPFAM" id="SSF63763">
    <property type="entry name" value="SAND domain-like"/>
    <property type="match status" value="1"/>
</dbReference>
<feature type="chain" id="PRO_5038416609" evidence="7">
    <location>
        <begin position="25"/>
        <end position="460"/>
    </location>
</feature>